<evidence type="ECO:0000313" key="3">
    <source>
        <dbReference type="Proteomes" id="UP000190852"/>
    </source>
</evidence>
<proteinExistence type="predicted"/>
<dbReference type="AlphaFoldDB" id="A0A1T5BTR7"/>
<organism evidence="2 3">
    <name type="scientific">Parabacteroides chartae</name>
    <dbReference type="NCBI Taxonomy" id="1037355"/>
    <lineage>
        <taxon>Bacteria</taxon>
        <taxon>Pseudomonadati</taxon>
        <taxon>Bacteroidota</taxon>
        <taxon>Bacteroidia</taxon>
        <taxon>Bacteroidales</taxon>
        <taxon>Tannerellaceae</taxon>
        <taxon>Parabacteroides</taxon>
    </lineage>
</organism>
<accession>A0A1T5BTR7</accession>
<evidence type="ECO:0000256" key="1">
    <source>
        <dbReference type="SAM" id="MobiDB-lite"/>
    </source>
</evidence>
<feature type="compositionally biased region" description="Pro residues" evidence="1">
    <location>
        <begin position="25"/>
        <end position="37"/>
    </location>
</feature>
<feature type="region of interest" description="Disordered" evidence="1">
    <location>
        <begin position="24"/>
        <end position="46"/>
    </location>
</feature>
<keyword evidence="3" id="KW-1185">Reference proteome</keyword>
<gene>
    <name evidence="2" type="ORF">SAMN05660349_01505</name>
</gene>
<name>A0A1T5BTR7_9BACT</name>
<protein>
    <submittedName>
        <fullName evidence="2">Uncharacterized protein</fullName>
    </submittedName>
</protein>
<dbReference type="EMBL" id="FUYQ01000008">
    <property type="protein sequence ID" value="SKB50509.1"/>
    <property type="molecule type" value="Genomic_DNA"/>
</dbReference>
<sequence length="46" mass="4665">LLALVMEEKEIALAALGVIVTLSQKPPPDTPAPPSNTEPPTCLAGA</sequence>
<dbReference type="Proteomes" id="UP000190852">
    <property type="component" value="Unassembled WGS sequence"/>
</dbReference>
<evidence type="ECO:0000313" key="2">
    <source>
        <dbReference type="EMBL" id="SKB50509.1"/>
    </source>
</evidence>
<feature type="non-terminal residue" evidence="2">
    <location>
        <position position="1"/>
    </location>
</feature>
<reference evidence="3" key="1">
    <citation type="submission" date="2017-02" db="EMBL/GenBank/DDBJ databases">
        <authorList>
            <person name="Varghese N."/>
            <person name="Submissions S."/>
        </authorList>
    </citation>
    <scope>NUCLEOTIDE SEQUENCE [LARGE SCALE GENOMIC DNA]</scope>
    <source>
        <strain evidence="3">DSM 24967</strain>
    </source>
</reference>